<comment type="caution">
    <text evidence="2">The sequence shown here is derived from an EMBL/GenBank/DDBJ whole genome shotgun (WGS) entry which is preliminary data.</text>
</comment>
<dbReference type="SUPFAM" id="SSF56300">
    <property type="entry name" value="Metallo-dependent phosphatases"/>
    <property type="match status" value="1"/>
</dbReference>
<evidence type="ECO:0000259" key="1">
    <source>
        <dbReference type="Pfam" id="PF00149"/>
    </source>
</evidence>
<gene>
    <name evidence="2" type="ORF">TrST_g3444</name>
</gene>
<name>A0A9W7AC93_9STRA</name>
<dbReference type="PANTHER" id="PTHR43143">
    <property type="entry name" value="METALLOPHOSPHOESTERASE, CALCINEURIN SUPERFAMILY"/>
    <property type="match status" value="1"/>
</dbReference>
<accession>A0A9W7AC93</accession>
<evidence type="ECO:0000313" key="3">
    <source>
        <dbReference type="Proteomes" id="UP001165085"/>
    </source>
</evidence>
<dbReference type="AlphaFoldDB" id="A0A9W7AC93"/>
<reference evidence="3" key="1">
    <citation type="journal article" date="2023" name="Commun. Biol.">
        <title>Genome analysis of Parmales, the sister group of diatoms, reveals the evolutionary specialization of diatoms from phago-mixotrophs to photoautotrophs.</title>
        <authorList>
            <person name="Ban H."/>
            <person name="Sato S."/>
            <person name="Yoshikawa S."/>
            <person name="Yamada K."/>
            <person name="Nakamura Y."/>
            <person name="Ichinomiya M."/>
            <person name="Sato N."/>
            <person name="Blanc-Mathieu R."/>
            <person name="Endo H."/>
            <person name="Kuwata A."/>
            <person name="Ogata H."/>
        </authorList>
    </citation>
    <scope>NUCLEOTIDE SEQUENCE [LARGE SCALE GENOMIC DNA]</scope>
    <source>
        <strain evidence="3">NIES 3701</strain>
    </source>
</reference>
<dbReference type="OrthoDB" id="10260867at2759"/>
<protein>
    <recommendedName>
        <fullName evidence="1">Calcineurin-like phosphoesterase domain-containing protein</fullName>
    </recommendedName>
</protein>
<sequence>MESSEKDRRNFFNPSDLHMEDDMTSHLLARSHILSALQSLPSSASSSSSLPPPSKPCGSLSISELEVLLSSKKSSLPPHLLLTHMVSLGDLGRKDIRNLPGDAGSSLSFEMARDFLEGFDKVPYNVITGNHDLEGMFEFQTDDDNIKSFTSHFPSSSLSPSKPYWSLKKGSTLLIGLSTTRFRSALHSSHEVYIDSTQLEWFTSLVSENLDKRVIVFSHAPPLGSGLRLLQDVHLKNGCAFLNHSGDLKTARRFIEVVDTFKNVKAWFSGHYHLSHDFEDSLSERGGCLFVQCGVMGGKSTRDGKRQTRICSFEGEVMTVWTVNHHEDGELVKDCDFNLETGEISNRRDFDEGDGDFVRTYVPEEEDGCYSKVEGTESTILDNAKDRVCWWHMSCGRVLGMHDNKLLEYDEKTLSPLGIVVEDLEGKEVIVADEGSVVILREEGCNDLSSLHVVQPNADGSYWKRFQGNKLRRMEEKKRIDIARRIVEDMGSAK</sequence>
<proteinExistence type="predicted"/>
<dbReference type="Pfam" id="PF00149">
    <property type="entry name" value="Metallophos"/>
    <property type="match status" value="1"/>
</dbReference>
<dbReference type="InterPro" id="IPR051918">
    <property type="entry name" value="STPP_CPPED1"/>
</dbReference>
<organism evidence="2 3">
    <name type="scientific">Triparma strigata</name>
    <dbReference type="NCBI Taxonomy" id="1606541"/>
    <lineage>
        <taxon>Eukaryota</taxon>
        <taxon>Sar</taxon>
        <taxon>Stramenopiles</taxon>
        <taxon>Ochrophyta</taxon>
        <taxon>Bolidophyceae</taxon>
        <taxon>Parmales</taxon>
        <taxon>Triparmaceae</taxon>
        <taxon>Triparma</taxon>
    </lineage>
</organism>
<keyword evidence="3" id="KW-1185">Reference proteome</keyword>
<dbReference type="InterPro" id="IPR029052">
    <property type="entry name" value="Metallo-depent_PP-like"/>
</dbReference>
<feature type="domain" description="Calcineurin-like phosphoesterase" evidence="1">
    <location>
        <begin position="106"/>
        <end position="273"/>
    </location>
</feature>
<dbReference type="PANTHER" id="PTHR43143:SF4">
    <property type="entry name" value="CALCINEURIN-LIKE PHOSPHOESTERASE DOMAIN-CONTAINING PROTEIN"/>
    <property type="match status" value="1"/>
</dbReference>
<dbReference type="Proteomes" id="UP001165085">
    <property type="component" value="Unassembled WGS sequence"/>
</dbReference>
<dbReference type="InterPro" id="IPR004843">
    <property type="entry name" value="Calcineurin-like_PHP"/>
</dbReference>
<evidence type="ECO:0000313" key="2">
    <source>
        <dbReference type="EMBL" id="GMH65155.1"/>
    </source>
</evidence>
<dbReference type="EMBL" id="BRXY01000099">
    <property type="protein sequence ID" value="GMH65155.1"/>
    <property type="molecule type" value="Genomic_DNA"/>
</dbReference>
<dbReference type="Gene3D" id="3.60.21.10">
    <property type="match status" value="1"/>
</dbReference>
<dbReference type="GO" id="GO:0016787">
    <property type="term" value="F:hydrolase activity"/>
    <property type="evidence" value="ECO:0007669"/>
    <property type="project" value="InterPro"/>
</dbReference>